<dbReference type="Gene3D" id="1.20.120.1760">
    <property type="match status" value="1"/>
</dbReference>
<feature type="binding site" evidence="17">
    <location>
        <position position="69"/>
    </location>
    <ligand>
        <name>a CDP-1,2-diacyl-sn-glycerol</name>
        <dbReference type="ChEBI" id="CHEBI:58332"/>
    </ligand>
</feature>
<accession>A0A163RMT6</accession>
<dbReference type="GO" id="GO:0000287">
    <property type="term" value="F:magnesium ion binding"/>
    <property type="evidence" value="ECO:0007669"/>
    <property type="project" value="UniProtKB-UniRule"/>
</dbReference>
<dbReference type="STRING" id="43678.OJAG_19850"/>
<dbReference type="Proteomes" id="UP000093412">
    <property type="component" value="Unassembled WGS sequence"/>
</dbReference>
<dbReference type="Proteomes" id="UP000076447">
    <property type="component" value="Unassembled WGS sequence"/>
</dbReference>
<evidence type="ECO:0000256" key="18">
    <source>
        <dbReference type="RuleBase" id="RU003750"/>
    </source>
</evidence>
<keyword evidence="9 17" id="KW-0479">Metal-binding</keyword>
<feature type="binding site" evidence="17">
    <location>
        <begin position="28"/>
        <end position="31"/>
    </location>
    <ligand>
        <name>a CDP-1,2-diacyl-sn-glycerol</name>
        <dbReference type="ChEBI" id="CHEBI:58332"/>
    </ligand>
</feature>
<feature type="binding site" evidence="17">
    <location>
        <position position="86"/>
    </location>
    <ligand>
        <name>Mg(2+)</name>
        <dbReference type="ChEBI" id="CHEBI:18420"/>
        <label>1</label>
    </ligand>
</feature>
<feature type="transmembrane region" description="Helical" evidence="17">
    <location>
        <begin position="51"/>
        <end position="67"/>
    </location>
</feature>
<evidence type="ECO:0000256" key="14">
    <source>
        <dbReference type="ARBA" id="ARBA00024082"/>
    </source>
</evidence>
<dbReference type="GO" id="GO:0008654">
    <property type="term" value="P:phospholipid biosynthetic process"/>
    <property type="evidence" value="ECO:0007669"/>
    <property type="project" value="UniProtKB-UniRule"/>
</dbReference>
<dbReference type="InterPro" id="IPR048254">
    <property type="entry name" value="CDP_ALCOHOL_P_TRANSF_CS"/>
</dbReference>
<comment type="subunit">
    <text evidence="5 17">Homodimer.</text>
</comment>
<dbReference type="AlphaFoldDB" id="A0A163RMT6"/>
<evidence type="ECO:0000256" key="7">
    <source>
        <dbReference type="ARBA" id="ARBA00022679"/>
    </source>
</evidence>
<feature type="binding site" evidence="17">
    <location>
        <position position="86"/>
    </location>
    <ligand>
        <name>Mg(2+)</name>
        <dbReference type="ChEBI" id="CHEBI:18420"/>
        <label>2</label>
    </ligand>
</feature>
<comment type="catalytic activity">
    <reaction evidence="13 17">
        <text>1,2-di-(9Z-octadecenoyl)-sn-glycero-3-cytidine-5'-diphosphate + 1D-myo-inositol 3-phosphate = 1,2-di-(9Z-octadecenoyl)-sn-glycero-3-phospho-(1D-myo-inositol-3-phosphate) + CMP + H(+)</text>
        <dbReference type="Rhea" id="RHEA:61216"/>
        <dbReference type="ChEBI" id="CHEBI:15378"/>
        <dbReference type="ChEBI" id="CHEBI:58401"/>
        <dbReference type="ChEBI" id="CHEBI:60377"/>
        <dbReference type="ChEBI" id="CHEBI:85356"/>
        <dbReference type="ChEBI" id="CHEBI:144472"/>
    </reaction>
</comment>
<evidence type="ECO:0000256" key="10">
    <source>
        <dbReference type="ARBA" id="ARBA00022842"/>
    </source>
</evidence>
<keyword evidence="17" id="KW-1208">Phospholipid metabolism</keyword>
<evidence type="ECO:0000256" key="12">
    <source>
        <dbReference type="ARBA" id="ARBA00023136"/>
    </source>
</evidence>
<evidence type="ECO:0000256" key="16">
    <source>
        <dbReference type="ARBA" id="ARBA00048865"/>
    </source>
</evidence>
<dbReference type="GO" id="GO:0016780">
    <property type="term" value="F:phosphotransferase activity, for other substituted phosphate groups"/>
    <property type="evidence" value="ECO:0007669"/>
    <property type="project" value="UniProtKB-UniRule"/>
</dbReference>
<evidence type="ECO:0000313" key="20">
    <source>
        <dbReference type="EMBL" id="OCI31948.1"/>
    </source>
</evidence>
<evidence type="ECO:0000256" key="13">
    <source>
        <dbReference type="ARBA" id="ARBA00023935"/>
    </source>
</evidence>
<dbReference type="NCBIfam" id="NF045883">
    <property type="entry name" value="PIPSynth"/>
    <property type="match status" value="1"/>
</dbReference>
<evidence type="ECO:0000256" key="17">
    <source>
        <dbReference type="HAMAP-Rule" id="MF_02241"/>
    </source>
</evidence>
<comment type="caution">
    <text evidence="17">Lacks conserved residue(s) required for the propagation of feature annotation.</text>
</comment>
<feature type="binding site" evidence="17">
    <location>
        <position position="90"/>
    </location>
    <ligand>
        <name>Mg(2+)</name>
        <dbReference type="ChEBI" id="CHEBI:18420"/>
        <label>2</label>
    </ligand>
</feature>
<dbReference type="HAMAP" id="MF_02241">
    <property type="entry name" value="PIP_synthase"/>
    <property type="match status" value="1"/>
</dbReference>
<keyword evidence="11 17" id="KW-1133">Transmembrane helix</keyword>
<dbReference type="InterPro" id="IPR043130">
    <property type="entry name" value="CDP-OH_PTrfase_TM_dom"/>
</dbReference>
<keyword evidence="8 17" id="KW-0812">Transmembrane</keyword>
<dbReference type="RefSeq" id="WP_068625161.1">
    <property type="nucleotide sequence ID" value="NZ_LRIE01000071.1"/>
</dbReference>
<comment type="function">
    <text evidence="17">Catalyzes the conjugation of the 1'-hydroxyl group of D-myo-inositol-3-phosphate (also named L-myo-inositol-1-phosphate) with a lipid tail of cytidine diphosphate diacylglycerol (CDP-DAG), forming phosphatidylinositol phosphate (PIP) and CMP. PIP is a precursor of phosphatidylinositol (PI) which is an essential lipid required for cell wall formation.</text>
</comment>
<sequence>MFGRLRAVVTRLFTPVAAFLLRIGVSPDAVTIVGTVGVVASALWLFPTGHLFAGTMAIMVFAFSDALDGVMARLSGRSGPWGAFLDSTLDRLADAAIFTGLIVWFVRTENTWGITVGLACLVLGSVVPYARARAEGLGMTAAVGIAERADRLVVTLVAAGLVGLGLPVTVLVVVLGLLAAASAVTVVQRMATVRRQAVAAAGAASAGDAAASEGGA</sequence>
<feature type="binding site" evidence="17">
    <location>
        <position position="65"/>
    </location>
    <ligand>
        <name>Mg(2+)</name>
        <dbReference type="ChEBI" id="CHEBI:18420"/>
        <label>2</label>
    </ligand>
</feature>
<evidence type="ECO:0000256" key="2">
    <source>
        <dbReference type="ARBA" id="ARBA00004805"/>
    </source>
</evidence>
<comment type="pathway">
    <text evidence="2 17">Phospholipid metabolism; phosphatidylinositol phosphate biosynthesis.</text>
</comment>
<keyword evidence="6 17" id="KW-1003">Cell membrane</keyword>
<name>A0A163RMT6_9CELL</name>
<keyword evidence="17" id="KW-0594">Phospholipid biosynthesis</keyword>
<feature type="transmembrane region" description="Helical" evidence="17">
    <location>
        <begin position="12"/>
        <end position="45"/>
    </location>
</feature>
<evidence type="ECO:0000256" key="9">
    <source>
        <dbReference type="ARBA" id="ARBA00022723"/>
    </source>
</evidence>
<evidence type="ECO:0000256" key="1">
    <source>
        <dbReference type="ARBA" id="ARBA00004651"/>
    </source>
</evidence>
<comment type="catalytic activity">
    <reaction evidence="16 17">
        <text>a CDP-1,2-diacyl-sn-glycerol + 1D-myo-inositol 3-phosphate = a 1,2-diacyl-sn-glycero-3-phospho-(1D-myo-inositol-3-phosphate) + CMP + H(+)</text>
        <dbReference type="Rhea" id="RHEA:60504"/>
        <dbReference type="ChEBI" id="CHEBI:15378"/>
        <dbReference type="ChEBI" id="CHEBI:58088"/>
        <dbReference type="ChEBI" id="CHEBI:58332"/>
        <dbReference type="ChEBI" id="CHEBI:58401"/>
        <dbReference type="ChEBI" id="CHEBI:60377"/>
    </reaction>
</comment>
<proteinExistence type="inferred from homology"/>
<keyword evidence="17" id="KW-0443">Lipid metabolism</keyword>
<dbReference type="EMBL" id="LRIE01000071">
    <property type="protein sequence ID" value="KZM35380.1"/>
    <property type="molecule type" value="Genomic_DNA"/>
</dbReference>
<comment type="caution">
    <text evidence="19">The sequence shown here is derived from an EMBL/GenBank/DDBJ whole genome shotgun (WGS) entry which is preliminary data.</text>
</comment>
<evidence type="ECO:0000256" key="4">
    <source>
        <dbReference type="ARBA" id="ARBA00010441"/>
    </source>
</evidence>
<evidence type="ECO:0000256" key="3">
    <source>
        <dbReference type="ARBA" id="ARBA00005189"/>
    </source>
</evidence>
<evidence type="ECO:0000256" key="15">
    <source>
        <dbReference type="ARBA" id="ARBA00033137"/>
    </source>
</evidence>
<dbReference type="EMBL" id="MAQA01000011">
    <property type="protein sequence ID" value="OCI31948.1"/>
    <property type="molecule type" value="Genomic_DNA"/>
</dbReference>
<gene>
    <name evidence="19" type="primary">pgsA1</name>
    <name evidence="20" type="ORF">OERS_12810</name>
    <name evidence="19" type="ORF">OJAG_19850</name>
</gene>
<feature type="binding site" evidence="17">
    <location>
        <position position="65"/>
    </location>
    <ligand>
        <name>Mg(2+)</name>
        <dbReference type="ChEBI" id="CHEBI:18420"/>
        <label>1</label>
    </ligand>
</feature>
<keyword evidence="12 17" id="KW-0472">Membrane</keyword>
<keyword evidence="7 17" id="KW-0808">Transferase</keyword>
<feature type="binding site" evidence="17">
    <location>
        <position position="73"/>
    </location>
    <ligand>
        <name>a CDP-1,2-diacyl-sn-glycerol</name>
        <dbReference type="ChEBI" id="CHEBI:58332"/>
    </ligand>
</feature>
<evidence type="ECO:0000256" key="8">
    <source>
        <dbReference type="ARBA" id="ARBA00022692"/>
    </source>
</evidence>
<keyword evidence="10 17" id="KW-0460">Magnesium</keyword>
<comment type="cofactor">
    <cofactor evidence="17">
        <name>Mg(2+)</name>
        <dbReference type="ChEBI" id="CHEBI:18420"/>
    </cofactor>
    <text evidence="17">Contains a di-nuclear catalytic Mg(2+) center.</text>
</comment>
<dbReference type="PROSITE" id="PS00379">
    <property type="entry name" value="CDP_ALCOHOL_P_TRANSF"/>
    <property type="match status" value="1"/>
</dbReference>
<evidence type="ECO:0000256" key="5">
    <source>
        <dbReference type="ARBA" id="ARBA00011738"/>
    </source>
</evidence>
<evidence type="ECO:0000256" key="11">
    <source>
        <dbReference type="ARBA" id="ARBA00022989"/>
    </source>
</evidence>
<evidence type="ECO:0000256" key="6">
    <source>
        <dbReference type="ARBA" id="ARBA00022475"/>
    </source>
</evidence>
<comment type="pathway">
    <text evidence="3">Lipid metabolism.</text>
</comment>
<evidence type="ECO:0000313" key="22">
    <source>
        <dbReference type="Proteomes" id="UP000093412"/>
    </source>
</evidence>
<evidence type="ECO:0000313" key="21">
    <source>
        <dbReference type="Proteomes" id="UP000076447"/>
    </source>
</evidence>
<keyword evidence="22" id="KW-1185">Reference proteome</keyword>
<comment type="subcellular location">
    <subcellularLocation>
        <location evidence="1 17">Cell membrane</location>
        <topology evidence="1 17">Multi-pass membrane protein</topology>
    </subcellularLocation>
</comment>
<feature type="transmembrane region" description="Helical" evidence="17">
    <location>
        <begin position="152"/>
        <end position="180"/>
    </location>
</feature>
<comment type="similarity">
    <text evidence="4 17 18">Belongs to the CDP-alcohol phosphatidyltransferase class-I family.</text>
</comment>
<feature type="binding site" evidence="17">
    <location>
        <position position="68"/>
    </location>
    <ligand>
        <name>Mg(2+)</name>
        <dbReference type="ChEBI" id="CHEBI:18420"/>
        <label>1</label>
    </ligand>
</feature>
<dbReference type="Pfam" id="PF01066">
    <property type="entry name" value="CDP-OH_P_transf"/>
    <property type="match status" value="1"/>
</dbReference>
<dbReference type="UniPathway" id="UPA00220"/>
<feature type="transmembrane region" description="Helical" evidence="17">
    <location>
        <begin position="112"/>
        <end position="131"/>
    </location>
</feature>
<dbReference type="InterPro" id="IPR044268">
    <property type="entry name" value="PIP_synthase_PgsA1"/>
</dbReference>
<dbReference type="GO" id="GO:0005886">
    <property type="term" value="C:plasma membrane"/>
    <property type="evidence" value="ECO:0007669"/>
    <property type="project" value="UniProtKB-SubCell"/>
</dbReference>
<dbReference type="InterPro" id="IPR000462">
    <property type="entry name" value="CDP-OH_P_trans"/>
</dbReference>
<dbReference type="EC" id="2.7.8.-" evidence="17"/>
<feature type="active site" description="Proton acceptor" evidence="17">
    <location>
        <position position="90"/>
    </location>
</feature>
<organism evidence="19 21">
    <name type="scientific">Oerskovia enterophila</name>
    <dbReference type="NCBI Taxonomy" id="43678"/>
    <lineage>
        <taxon>Bacteria</taxon>
        <taxon>Bacillati</taxon>
        <taxon>Actinomycetota</taxon>
        <taxon>Actinomycetes</taxon>
        <taxon>Micrococcales</taxon>
        <taxon>Cellulomonadaceae</taxon>
        <taxon>Oerskovia</taxon>
    </lineage>
</organism>
<reference evidence="19 21" key="1">
    <citation type="submission" date="2016-01" db="EMBL/GenBank/DDBJ databases">
        <title>Genome sequence of Oerskovia enterophila VJag, an agar and cellulose degrading bacterium.</title>
        <authorList>
            <person name="Poehlein A."/>
            <person name="Jag V."/>
            <person name="Bengelsdorf F."/>
            <person name="Duerre P."/>
            <person name="Daniel R."/>
        </authorList>
    </citation>
    <scope>NUCLEOTIDE SEQUENCE [LARGE SCALE GENOMIC DNA]</scope>
    <source>
        <strain evidence="19 21">VJag</strain>
    </source>
</reference>
<dbReference type="PATRIC" id="fig|43678.3.peg.2068"/>
<keyword evidence="17" id="KW-0444">Lipid biosynthesis</keyword>
<dbReference type="OrthoDB" id="116551at2"/>
<evidence type="ECO:0000313" key="19">
    <source>
        <dbReference type="EMBL" id="KZM35380.1"/>
    </source>
</evidence>
<protein>
    <recommendedName>
        <fullName evidence="14 17">Phosphatidylinositol phosphate synthase</fullName>
        <shortName evidence="17">PIP synthase</shortName>
        <ecNumber evidence="17">2.7.8.-</ecNumber>
    </recommendedName>
    <alternativeName>
        <fullName evidence="15 17">CDP-diacylglycerol--D-myo-inositol-3-phosphate 3-phosphatidyltransferase</fullName>
    </alternativeName>
</protein>
<reference evidence="20 22" key="2">
    <citation type="submission" date="2016-06" db="EMBL/GenBank/DDBJ databases">
        <title>Genome sequence of Oerskovia enterophila DSM 43852.</title>
        <authorList>
            <person name="Poehlein A."/>
            <person name="Jag V."/>
            <person name="Bengelsdorf F.R."/>
            <person name="Daniel R."/>
            <person name="Duerre P."/>
        </authorList>
    </citation>
    <scope>NUCLEOTIDE SEQUENCE [LARGE SCALE GENOMIC DNA]</scope>
    <source>
        <strain evidence="20 22">DSM 43852</strain>
    </source>
</reference>